<evidence type="ECO:0000313" key="3">
    <source>
        <dbReference type="EMBL" id="KAH7034747.1"/>
    </source>
</evidence>
<dbReference type="Pfam" id="PF01585">
    <property type="entry name" value="G-patch"/>
    <property type="match status" value="1"/>
</dbReference>
<reference evidence="3" key="1">
    <citation type="journal article" date="2021" name="Nat. Commun.">
        <title>Genetic determinants of endophytism in the Arabidopsis root mycobiome.</title>
        <authorList>
            <person name="Mesny F."/>
            <person name="Miyauchi S."/>
            <person name="Thiergart T."/>
            <person name="Pickel B."/>
            <person name="Atanasova L."/>
            <person name="Karlsson M."/>
            <person name="Huettel B."/>
            <person name="Barry K.W."/>
            <person name="Haridas S."/>
            <person name="Chen C."/>
            <person name="Bauer D."/>
            <person name="Andreopoulos W."/>
            <person name="Pangilinan J."/>
            <person name="LaButti K."/>
            <person name="Riley R."/>
            <person name="Lipzen A."/>
            <person name="Clum A."/>
            <person name="Drula E."/>
            <person name="Henrissat B."/>
            <person name="Kohler A."/>
            <person name="Grigoriev I.V."/>
            <person name="Martin F.M."/>
            <person name="Hacquard S."/>
        </authorList>
    </citation>
    <scope>NUCLEOTIDE SEQUENCE</scope>
    <source>
        <strain evidence="3">MPI-CAGE-CH-0230</strain>
    </source>
</reference>
<dbReference type="GO" id="GO:0003676">
    <property type="term" value="F:nucleic acid binding"/>
    <property type="evidence" value="ECO:0007669"/>
    <property type="project" value="InterPro"/>
</dbReference>
<evidence type="ECO:0000256" key="1">
    <source>
        <dbReference type="SAM" id="MobiDB-lite"/>
    </source>
</evidence>
<dbReference type="OrthoDB" id="29523at2759"/>
<proteinExistence type="predicted"/>
<feature type="compositionally biased region" description="Basic and acidic residues" evidence="1">
    <location>
        <begin position="337"/>
        <end position="347"/>
    </location>
</feature>
<dbReference type="InterPro" id="IPR000467">
    <property type="entry name" value="G_patch_dom"/>
</dbReference>
<dbReference type="SMART" id="SM00443">
    <property type="entry name" value="G_patch"/>
    <property type="match status" value="1"/>
</dbReference>
<dbReference type="PROSITE" id="PS50174">
    <property type="entry name" value="G_PATCH"/>
    <property type="match status" value="1"/>
</dbReference>
<accession>A0A9P8YAL2</accession>
<feature type="region of interest" description="Disordered" evidence="1">
    <location>
        <begin position="187"/>
        <end position="206"/>
    </location>
</feature>
<sequence length="489" mass="53163">MPKSAISTLLTTNAGPGDVEPMALHHMLSQVLQTPRRVNALQVKSTLAVADPLVDDVVDLHLAHDALTTIVSYLKASNVITAVQSTVLGSIVKKLETATRDSVLLGHQEEITSVQEEGYEGDDDHTPIETPRLEAAQLKMRPTAKPFTPGKLPCVDATSDNSLHHLFGTAESPASLSKQLVASALAYSDEETPSPSAGGQRGSVDLPMRTRSTYKKITFRKAPPETLSQGPVPATIPPRPDSPITQFLKSKTFDDPDLSGREEALSRGYGFGAKILQQSGWKVGQGLGPTGDGIKVPLIPRRNDTNALSGNDGHRGTVPRGRAIQNTMDSWQQYAAGHREGDKHSLSENEPGQTHADKHETGPGDAEASRLIDDSPESASIAKSGVDTWVSHVAQQRIELQESTDMVRSWVITQESSPDTTEETKTSMLAFGDESGMRQKRASRLHLRPALVPEIPTWELKEEERTKQLYESISLPLPEQGSKTQNRWK</sequence>
<comment type="caution">
    <text evidence="3">The sequence shown here is derived from an EMBL/GenBank/DDBJ whole genome shotgun (WGS) entry which is preliminary data.</text>
</comment>
<dbReference type="AlphaFoldDB" id="A0A9P8YAL2"/>
<gene>
    <name evidence="3" type="ORF">B0I36DRAFT_429035</name>
</gene>
<dbReference type="GeneID" id="70192028"/>
<feature type="region of interest" description="Disordered" evidence="1">
    <location>
        <begin position="292"/>
        <end position="321"/>
    </location>
</feature>
<dbReference type="EMBL" id="JAGTJQ010000003">
    <property type="protein sequence ID" value="KAH7034747.1"/>
    <property type="molecule type" value="Genomic_DNA"/>
</dbReference>
<dbReference type="Proteomes" id="UP000756346">
    <property type="component" value="Unassembled WGS sequence"/>
</dbReference>
<feature type="domain" description="G-patch" evidence="2">
    <location>
        <begin position="268"/>
        <end position="298"/>
    </location>
</feature>
<feature type="compositionally biased region" description="Basic and acidic residues" evidence="1">
    <location>
        <begin position="355"/>
        <end position="371"/>
    </location>
</feature>
<protein>
    <recommendedName>
        <fullName evidence="2">G-patch domain-containing protein</fullName>
    </recommendedName>
</protein>
<feature type="region of interest" description="Disordered" evidence="1">
    <location>
        <begin position="223"/>
        <end position="258"/>
    </location>
</feature>
<keyword evidence="4" id="KW-1185">Reference proteome</keyword>
<name>A0A9P8YAL2_9PEZI</name>
<dbReference type="RefSeq" id="XP_046014840.1">
    <property type="nucleotide sequence ID" value="XM_046162482.1"/>
</dbReference>
<feature type="region of interest" description="Disordered" evidence="1">
    <location>
        <begin position="334"/>
        <end position="371"/>
    </location>
</feature>
<evidence type="ECO:0000259" key="2">
    <source>
        <dbReference type="PROSITE" id="PS50174"/>
    </source>
</evidence>
<organism evidence="3 4">
    <name type="scientific">Microdochium trichocladiopsis</name>
    <dbReference type="NCBI Taxonomy" id="1682393"/>
    <lineage>
        <taxon>Eukaryota</taxon>
        <taxon>Fungi</taxon>
        <taxon>Dikarya</taxon>
        <taxon>Ascomycota</taxon>
        <taxon>Pezizomycotina</taxon>
        <taxon>Sordariomycetes</taxon>
        <taxon>Xylariomycetidae</taxon>
        <taxon>Xylariales</taxon>
        <taxon>Microdochiaceae</taxon>
        <taxon>Microdochium</taxon>
    </lineage>
</organism>
<evidence type="ECO:0000313" key="4">
    <source>
        <dbReference type="Proteomes" id="UP000756346"/>
    </source>
</evidence>